<evidence type="ECO:0000313" key="2">
    <source>
        <dbReference type="Proteomes" id="UP001501734"/>
    </source>
</evidence>
<dbReference type="EMBL" id="BAABDL010000071">
    <property type="protein sequence ID" value="GAA4068920.1"/>
    <property type="molecule type" value="Genomic_DNA"/>
</dbReference>
<comment type="caution">
    <text evidence="1">The sequence shown here is derived from an EMBL/GenBank/DDBJ whole genome shotgun (WGS) entry which is preliminary data.</text>
</comment>
<organism evidence="1 2">
    <name type="scientific">Amphibacillus indicireducens</name>
    <dbReference type="NCBI Taxonomy" id="1076330"/>
    <lineage>
        <taxon>Bacteria</taxon>
        <taxon>Bacillati</taxon>
        <taxon>Bacillota</taxon>
        <taxon>Bacilli</taxon>
        <taxon>Bacillales</taxon>
        <taxon>Bacillaceae</taxon>
        <taxon>Amphibacillus</taxon>
    </lineage>
</organism>
<protein>
    <submittedName>
        <fullName evidence="1">Uncharacterized protein</fullName>
    </submittedName>
</protein>
<gene>
    <name evidence="1" type="ORF">GCM10022410_13550</name>
</gene>
<name>A0ABP7VJZ7_9BACI</name>
<accession>A0ABP7VJZ7</accession>
<proteinExistence type="predicted"/>
<reference evidence="2" key="1">
    <citation type="journal article" date="2019" name="Int. J. Syst. Evol. Microbiol.">
        <title>The Global Catalogue of Microorganisms (GCM) 10K type strain sequencing project: providing services to taxonomists for standard genome sequencing and annotation.</title>
        <authorList>
            <consortium name="The Broad Institute Genomics Platform"/>
            <consortium name="The Broad Institute Genome Sequencing Center for Infectious Disease"/>
            <person name="Wu L."/>
            <person name="Ma J."/>
        </authorList>
    </citation>
    <scope>NUCLEOTIDE SEQUENCE [LARGE SCALE GENOMIC DNA]</scope>
    <source>
        <strain evidence="2">JCM 17250</strain>
    </source>
</reference>
<dbReference type="Proteomes" id="UP001501734">
    <property type="component" value="Unassembled WGS sequence"/>
</dbReference>
<evidence type="ECO:0000313" key="1">
    <source>
        <dbReference type="EMBL" id="GAA4068920.1"/>
    </source>
</evidence>
<keyword evidence="2" id="KW-1185">Reference proteome</keyword>
<sequence>MFKTINPLVAPKISEQDEIQDTTVKITEFCKEPKTRKETQEFLDIQSRSYLNQKIMRPLIK</sequence>